<keyword evidence="2" id="KW-1185">Reference proteome</keyword>
<dbReference type="RefSeq" id="WP_156028547.1">
    <property type="nucleotide sequence ID" value="NZ_JBHUFC010000015.1"/>
</dbReference>
<protein>
    <submittedName>
        <fullName evidence="1">Uncharacterized protein</fullName>
    </submittedName>
</protein>
<evidence type="ECO:0000313" key="2">
    <source>
        <dbReference type="Proteomes" id="UP001597283"/>
    </source>
</evidence>
<proteinExistence type="predicted"/>
<name>A0ABW4NGE2_9SPHN</name>
<sequence>MGGTIAALRIIPRSPTARTVGPKNLLDRLETDPLSSTTITTLSAVVSRFPL</sequence>
<organism evidence="1 2">
    <name type="scientific">Sphingomonas floccifaciens</name>
    <dbReference type="NCBI Taxonomy" id="1844115"/>
    <lineage>
        <taxon>Bacteria</taxon>
        <taxon>Pseudomonadati</taxon>
        <taxon>Pseudomonadota</taxon>
        <taxon>Alphaproteobacteria</taxon>
        <taxon>Sphingomonadales</taxon>
        <taxon>Sphingomonadaceae</taxon>
        <taxon>Sphingomonas</taxon>
    </lineage>
</organism>
<reference evidence="2" key="1">
    <citation type="journal article" date="2019" name="Int. J. Syst. Evol. Microbiol.">
        <title>The Global Catalogue of Microorganisms (GCM) 10K type strain sequencing project: providing services to taxonomists for standard genome sequencing and annotation.</title>
        <authorList>
            <consortium name="The Broad Institute Genomics Platform"/>
            <consortium name="The Broad Institute Genome Sequencing Center for Infectious Disease"/>
            <person name="Wu L."/>
            <person name="Ma J."/>
        </authorList>
    </citation>
    <scope>NUCLEOTIDE SEQUENCE [LARGE SCALE GENOMIC DNA]</scope>
    <source>
        <strain evidence="2">Q85</strain>
    </source>
</reference>
<dbReference type="EMBL" id="JBHUFC010000015">
    <property type="protein sequence ID" value="MFD1789210.1"/>
    <property type="molecule type" value="Genomic_DNA"/>
</dbReference>
<comment type="caution">
    <text evidence="1">The sequence shown here is derived from an EMBL/GenBank/DDBJ whole genome shotgun (WGS) entry which is preliminary data.</text>
</comment>
<evidence type="ECO:0000313" key="1">
    <source>
        <dbReference type="EMBL" id="MFD1789210.1"/>
    </source>
</evidence>
<dbReference type="Proteomes" id="UP001597283">
    <property type="component" value="Unassembled WGS sequence"/>
</dbReference>
<gene>
    <name evidence="1" type="ORF">ACFSC3_16760</name>
</gene>
<accession>A0ABW4NGE2</accession>